<feature type="region of interest" description="Disordered" evidence="1">
    <location>
        <begin position="1"/>
        <end position="88"/>
    </location>
</feature>
<keyword evidence="3" id="KW-1185">Reference proteome</keyword>
<sequence length="88" mass="9427">MGGGGEYEPKDSGKVTGDAGKPGKSWRDQESPAAGRGEYEPRDQRNVTGQPASERDRWSREEVDPPKAGGEPAEGVRAAARSTENRKS</sequence>
<evidence type="ECO:0000313" key="2">
    <source>
        <dbReference type="EMBL" id="PNU03212.1"/>
    </source>
</evidence>
<protein>
    <submittedName>
        <fullName evidence="2">Uncharacterized protein</fullName>
    </submittedName>
</protein>
<dbReference type="EMBL" id="LYMM01000055">
    <property type="protein sequence ID" value="PNU03212.1"/>
    <property type="molecule type" value="Genomic_DNA"/>
</dbReference>
<gene>
    <name evidence="2" type="ORF">A8V01_24430</name>
</gene>
<dbReference type="AlphaFoldDB" id="A0A2K2FWR5"/>
<comment type="caution">
    <text evidence="2">The sequence shown here is derived from an EMBL/GenBank/DDBJ whole genome shotgun (WGS) entry which is preliminary data.</text>
</comment>
<proteinExistence type="predicted"/>
<name>A0A2K2FWR5_9SPHN</name>
<evidence type="ECO:0000256" key="1">
    <source>
        <dbReference type="SAM" id="MobiDB-lite"/>
    </source>
</evidence>
<reference evidence="2 3" key="1">
    <citation type="submission" date="2016-05" db="EMBL/GenBank/DDBJ databases">
        <title>Complete genome sequence of Novosphingobium guangzhouense SA925(T).</title>
        <authorList>
            <person name="Sha S."/>
        </authorList>
    </citation>
    <scope>NUCLEOTIDE SEQUENCE [LARGE SCALE GENOMIC DNA]</scope>
    <source>
        <strain evidence="2 3">SA925</strain>
    </source>
</reference>
<organism evidence="2 3">
    <name type="scientific">Novosphingobium guangzhouense</name>
    <dbReference type="NCBI Taxonomy" id="1850347"/>
    <lineage>
        <taxon>Bacteria</taxon>
        <taxon>Pseudomonadati</taxon>
        <taxon>Pseudomonadota</taxon>
        <taxon>Alphaproteobacteria</taxon>
        <taxon>Sphingomonadales</taxon>
        <taxon>Sphingomonadaceae</taxon>
        <taxon>Novosphingobium</taxon>
    </lineage>
</organism>
<feature type="compositionally biased region" description="Basic and acidic residues" evidence="1">
    <location>
        <begin position="53"/>
        <end position="65"/>
    </location>
</feature>
<accession>A0A2K2FWR5</accession>
<evidence type="ECO:0000313" key="3">
    <source>
        <dbReference type="Proteomes" id="UP000236327"/>
    </source>
</evidence>
<dbReference type="Proteomes" id="UP000236327">
    <property type="component" value="Unassembled WGS sequence"/>
</dbReference>